<dbReference type="EC" id="3.4.23.36" evidence="9"/>
<name>A0A316GGF9_9RHOB</name>
<dbReference type="PANTHER" id="PTHR33695:SF1">
    <property type="entry name" value="LIPOPROTEIN SIGNAL PEPTIDASE"/>
    <property type="match status" value="1"/>
</dbReference>
<evidence type="ECO:0000256" key="10">
    <source>
        <dbReference type="RuleBase" id="RU004181"/>
    </source>
</evidence>
<feature type="transmembrane region" description="Helical" evidence="9">
    <location>
        <begin position="130"/>
        <end position="150"/>
    </location>
</feature>
<keyword evidence="7 9" id="KW-1133">Transmembrane helix</keyword>
<evidence type="ECO:0000256" key="4">
    <source>
        <dbReference type="ARBA" id="ARBA00022692"/>
    </source>
</evidence>
<evidence type="ECO:0000313" key="11">
    <source>
        <dbReference type="EMBL" id="PWK60047.1"/>
    </source>
</evidence>
<dbReference type="HAMAP" id="MF_00161">
    <property type="entry name" value="LspA"/>
    <property type="match status" value="1"/>
</dbReference>
<dbReference type="GO" id="GO:0004190">
    <property type="term" value="F:aspartic-type endopeptidase activity"/>
    <property type="evidence" value="ECO:0007669"/>
    <property type="project" value="UniProtKB-UniRule"/>
</dbReference>
<dbReference type="GO" id="GO:0005886">
    <property type="term" value="C:plasma membrane"/>
    <property type="evidence" value="ECO:0007669"/>
    <property type="project" value="UniProtKB-SubCell"/>
</dbReference>
<gene>
    <name evidence="9" type="primary">lspA</name>
    <name evidence="11" type="ORF">C7455_10530</name>
</gene>
<proteinExistence type="inferred from homology"/>
<evidence type="ECO:0000256" key="8">
    <source>
        <dbReference type="ARBA" id="ARBA00023136"/>
    </source>
</evidence>
<dbReference type="Pfam" id="PF01252">
    <property type="entry name" value="Peptidase_A8"/>
    <property type="match status" value="1"/>
</dbReference>
<feature type="active site" evidence="9">
    <location>
        <position position="117"/>
    </location>
</feature>
<dbReference type="UniPathway" id="UPA00665"/>
<accession>A0A316GGF9</accession>
<keyword evidence="2 9" id="KW-1003">Cell membrane</keyword>
<keyword evidence="8 9" id="KW-0472">Membrane</keyword>
<feature type="transmembrane region" description="Helical" evidence="9">
    <location>
        <begin position="62"/>
        <end position="82"/>
    </location>
</feature>
<comment type="similarity">
    <text evidence="1 9 10">Belongs to the peptidase A8 family.</text>
</comment>
<comment type="caution">
    <text evidence="11">The sequence shown here is derived from an EMBL/GenBank/DDBJ whole genome shotgun (WGS) entry which is preliminary data.</text>
</comment>
<dbReference type="Proteomes" id="UP000245708">
    <property type="component" value="Unassembled WGS sequence"/>
</dbReference>
<keyword evidence="3 9" id="KW-0645">Protease</keyword>
<reference evidence="11 12" key="1">
    <citation type="submission" date="2018-05" db="EMBL/GenBank/DDBJ databases">
        <title>Genomic Encyclopedia of Type Strains, Phase IV (KMG-IV): sequencing the most valuable type-strain genomes for metagenomic binning, comparative biology and taxonomic classification.</title>
        <authorList>
            <person name="Goeker M."/>
        </authorList>
    </citation>
    <scope>NUCLEOTIDE SEQUENCE [LARGE SCALE GENOMIC DNA]</scope>
    <source>
        <strain evidence="11 12">DSM 16097</strain>
    </source>
</reference>
<comment type="pathway">
    <text evidence="9">Protein modification; lipoprotein biosynthesis (signal peptide cleavage).</text>
</comment>
<dbReference type="RefSeq" id="WP_109668273.1">
    <property type="nucleotide sequence ID" value="NZ_QGGW01000005.1"/>
</dbReference>
<feature type="transmembrane region" description="Helical" evidence="9">
    <location>
        <begin position="89"/>
        <end position="110"/>
    </location>
</feature>
<dbReference type="AlphaFoldDB" id="A0A316GGF9"/>
<dbReference type="OrthoDB" id="9810259at2"/>
<dbReference type="InterPro" id="IPR001872">
    <property type="entry name" value="Peptidase_A8"/>
</dbReference>
<comment type="catalytic activity">
    <reaction evidence="9">
        <text>Release of signal peptides from bacterial membrane prolipoproteins. Hydrolyzes -Xaa-Yaa-Zaa-|-(S,diacylglyceryl)Cys-, in which Xaa is hydrophobic (preferably Leu), and Yaa (Ala or Ser) and Zaa (Gly or Ala) have small, neutral side chains.</text>
        <dbReference type="EC" id="3.4.23.36"/>
    </reaction>
</comment>
<keyword evidence="6 9" id="KW-0378">Hydrolase</keyword>
<evidence type="ECO:0000313" key="12">
    <source>
        <dbReference type="Proteomes" id="UP000245708"/>
    </source>
</evidence>
<evidence type="ECO:0000256" key="9">
    <source>
        <dbReference type="HAMAP-Rule" id="MF_00161"/>
    </source>
</evidence>
<dbReference type="GO" id="GO:0006508">
    <property type="term" value="P:proteolysis"/>
    <property type="evidence" value="ECO:0007669"/>
    <property type="project" value="UniProtKB-KW"/>
</dbReference>
<keyword evidence="4 9" id="KW-0812">Transmembrane</keyword>
<dbReference type="EMBL" id="QGGW01000005">
    <property type="protein sequence ID" value="PWK60047.1"/>
    <property type="molecule type" value="Genomic_DNA"/>
</dbReference>
<comment type="function">
    <text evidence="9">This protein specifically catalyzes the removal of signal peptides from prolipoproteins.</text>
</comment>
<comment type="caution">
    <text evidence="9">Lacks conserved residue(s) required for the propagation of feature annotation.</text>
</comment>
<sequence length="160" mass="17166">MKLLLISAAIWFALDQVSKYVVVHAMGLATRGIIEVYPPFLTFKMGWNTGINFGLFSGGPEMTRWILIAVAIAITAWLTWWARNGLTRPIALMSAGAVVGGALGNTLDRLLYGAVADFLNMSCCGINNPFAFNVADIGIFGGAFGLLIFANDSKMTRDGA</sequence>
<evidence type="ECO:0000256" key="5">
    <source>
        <dbReference type="ARBA" id="ARBA00022750"/>
    </source>
</evidence>
<organism evidence="11 12">
    <name type="scientific">Roseicyclus mahoneyensis</name>
    <dbReference type="NCBI Taxonomy" id="164332"/>
    <lineage>
        <taxon>Bacteria</taxon>
        <taxon>Pseudomonadati</taxon>
        <taxon>Pseudomonadota</taxon>
        <taxon>Alphaproteobacteria</taxon>
        <taxon>Rhodobacterales</taxon>
        <taxon>Roseobacteraceae</taxon>
        <taxon>Roseicyclus</taxon>
    </lineage>
</organism>
<keyword evidence="12" id="KW-1185">Reference proteome</keyword>
<evidence type="ECO:0000256" key="7">
    <source>
        <dbReference type="ARBA" id="ARBA00022989"/>
    </source>
</evidence>
<feature type="active site" evidence="9">
    <location>
        <position position="136"/>
    </location>
</feature>
<protein>
    <recommendedName>
        <fullName evidence="9">Lipoprotein signal peptidase</fullName>
        <ecNumber evidence="9">3.4.23.36</ecNumber>
    </recommendedName>
    <alternativeName>
        <fullName evidence="9">Prolipoprotein signal peptidase</fullName>
    </alternativeName>
    <alternativeName>
        <fullName evidence="9">Signal peptidase II</fullName>
        <shortName evidence="9">SPase II</shortName>
    </alternativeName>
</protein>
<dbReference type="PRINTS" id="PR00781">
    <property type="entry name" value="LIPOSIGPTASE"/>
</dbReference>
<evidence type="ECO:0000256" key="3">
    <source>
        <dbReference type="ARBA" id="ARBA00022670"/>
    </source>
</evidence>
<keyword evidence="5 9" id="KW-0064">Aspartyl protease</keyword>
<dbReference type="PANTHER" id="PTHR33695">
    <property type="entry name" value="LIPOPROTEIN SIGNAL PEPTIDASE"/>
    <property type="match status" value="1"/>
</dbReference>
<evidence type="ECO:0000256" key="6">
    <source>
        <dbReference type="ARBA" id="ARBA00022801"/>
    </source>
</evidence>
<evidence type="ECO:0000256" key="2">
    <source>
        <dbReference type="ARBA" id="ARBA00022475"/>
    </source>
</evidence>
<evidence type="ECO:0000256" key="1">
    <source>
        <dbReference type="ARBA" id="ARBA00006139"/>
    </source>
</evidence>
<comment type="subcellular location">
    <subcellularLocation>
        <location evidence="9">Cell membrane</location>
        <topology evidence="9">Multi-pass membrane protein</topology>
    </subcellularLocation>
</comment>